<accession>A0ACC3ADU1</accession>
<organism evidence="1 2">
    <name type="scientific">Neophaeococcomyces mojaviensis</name>
    <dbReference type="NCBI Taxonomy" id="3383035"/>
    <lineage>
        <taxon>Eukaryota</taxon>
        <taxon>Fungi</taxon>
        <taxon>Dikarya</taxon>
        <taxon>Ascomycota</taxon>
        <taxon>Pezizomycotina</taxon>
        <taxon>Eurotiomycetes</taxon>
        <taxon>Chaetothyriomycetidae</taxon>
        <taxon>Chaetothyriales</taxon>
        <taxon>Chaetothyriales incertae sedis</taxon>
        <taxon>Neophaeococcomyces</taxon>
    </lineage>
</organism>
<evidence type="ECO:0000313" key="1">
    <source>
        <dbReference type="EMBL" id="KAJ9660160.1"/>
    </source>
</evidence>
<proteinExistence type="predicted"/>
<dbReference type="EMBL" id="JAPDRQ010000033">
    <property type="protein sequence ID" value="KAJ9660160.1"/>
    <property type="molecule type" value="Genomic_DNA"/>
</dbReference>
<keyword evidence="2" id="KW-1185">Reference proteome</keyword>
<reference evidence="1" key="1">
    <citation type="submission" date="2022-10" db="EMBL/GenBank/DDBJ databases">
        <title>Culturing micro-colonial fungi from biological soil crusts in the Mojave desert and describing Neophaeococcomyces mojavensis, and introducing the new genera and species Taxawa tesnikishii.</title>
        <authorList>
            <person name="Kurbessoian T."/>
            <person name="Stajich J.E."/>
        </authorList>
    </citation>
    <scope>NUCLEOTIDE SEQUENCE</scope>
    <source>
        <strain evidence="1">JES_112</strain>
    </source>
</reference>
<dbReference type="Proteomes" id="UP001172386">
    <property type="component" value="Unassembled WGS sequence"/>
</dbReference>
<gene>
    <name evidence="1" type="ORF">H2198_002665</name>
</gene>
<sequence>MSQQPAIQVLRPTFEQHHDGFGIQFSRPRISWRFSCTDEDVHDWEQCAYDIEIRNTDSNIIQCVHIESQDSVLVPWPEGCASLKSRDRRQVRVRCYGTSTVGSHTVDIAITEWSEWSYVEAALLDKRDWQAKLITPANKISLNDDGSARPLCFRKCFKLPDGEKIARARLYITGHGVYQAYINGEGVGDQCMAPGWQSYDKRQHYQVFDVASALEASEENVIGVEVGPGWYASALSWAQRRFTYGDELGTLAQLEVTSQDGTKTTICSDNTWKSFTSAITSSEIYAGEVFDQNIGRDLNGWNTFTAFNDHSWSAVKTSPRPTATLISPNSAPVRITQRIMPAKIFKSPSGKTLIDFGQNLVGRLHIRRLRKSTGKVIFRHAEVLEHGELCTRPLRGAKATDTIICNGDVLEDWTPKFTFHGFRYVEVTGWSSTDKIEPLTPRSLFAEVMHSDMQQTGWFSCSNEDVNKLHENARWGMRGNFLSVPTDCPQRDERMGWTGDLNIFTPSANFLYDTAGVVGNWLEDLYADQMDESEFWKKGVVPFVVPNCIRKHEADDPFWNPTPNAVWADVAVMTPCELHQTFGDIEVLKRQYESMKAYLQDGISYGEDGLWDEQQWQFGDWLDPSAPTNDSGRGRTDGTYVADAFLLHVTNLMSFISSTLDRPAESKIYSTTHQKLQKAFAHKYLTAHGLIAPDTPTALSLALHFSLIPTTTQRRHAAARLARHLLLNPYKIPTGFAGTPSLLQALTHTGNIDLAYALLLEKECPSFLYPITMGATTIWERWDSMLPDGSVNPGSMTSFNHYALGSVVAWLYSSVGGISVLEPGWKSFLVRPAVPRHGELNNAEVVFEGRYGRVEVRWMLLDTSVEGKVEKNRRVSSEFADVEVQTFRLVVLVPPNSRAKVVLPDRQKAMYLEEGEEKEEAGVWVGSGRHVFDCLLAKGGRPPRPMLPPWGEDPY</sequence>
<name>A0ACC3ADU1_9EURO</name>
<protein>
    <submittedName>
        <fullName evidence="1">Uncharacterized protein</fullName>
    </submittedName>
</protein>
<evidence type="ECO:0000313" key="2">
    <source>
        <dbReference type="Proteomes" id="UP001172386"/>
    </source>
</evidence>
<comment type="caution">
    <text evidence="1">The sequence shown here is derived from an EMBL/GenBank/DDBJ whole genome shotgun (WGS) entry which is preliminary data.</text>
</comment>